<keyword evidence="3" id="KW-1185">Reference proteome</keyword>
<comment type="caution">
    <text evidence="2">The sequence shown here is derived from an EMBL/GenBank/DDBJ whole genome shotgun (WGS) entry which is preliminary data.</text>
</comment>
<dbReference type="Proteomes" id="UP000265515">
    <property type="component" value="Unassembled WGS sequence"/>
</dbReference>
<organism evidence="2 3">
    <name type="scientific">Chara braunii</name>
    <name type="common">Braun's stonewort</name>
    <dbReference type="NCBI Taxonomy" id="69332"/>
    <lineage>
        <taxon>Eukaryota</taxon>
        <taxon>Viridiplantae</taxon>
        <taxon>Streptophyta</taxon>
        <taxon>Charophyceae</taxon>
        <taxon>Charales</taxon>
        <taxon>Characeae</taxon>
        <taxon>Chara</taxon>
    </lineage>
</organism>
<evidence type="ECO:0000313" key="2">
    <source>
        <dbReference type="EMBL" id="GBG89827.1"/>
    </source>
</evidence>
<feature type="region of interest" description="Disordered" evidence="1">
    <location>
        <begin position="413"/>
        <end position="447"/>
    </location>
</feature>
<evidence type="ECO:0000313" key="3">
    <source>
        <dbReference type="Proteomes" id="UP000265515"/>
    </source>
</evidence>
<sequence>MVDEVLAIEEGPHKVKHHEDLVGGMYLLVNTLLQESLDLESSLNLAEGRGTALESQDDEFEEGEIKEAFRIEEYDGIYLELGLLLSSEMRDRDASHRVQMMRDRCLVRDGHLFVRRKVGNPRRVVCGRNRRIDVIAALRDGIAVGYRGITATYAKISELYYWDGMMEMVGKFCLMPRGGRGTRPPRRPVGALGGHERHGPYRRASTPVYNDGDIELFMDELWGHADHMGWTVTEMVERLRGVGRFMEPIAQIRREARTRSEVEARMQELRPSPVGPDGRPIRLEIGNADDFIRAFKQFMQDQPILRSEWMTTLPLWTQKAERPLARQIRDMARDWDGKAEAETSQRADDYLDQRIRSVSKTSVDRHMMLEVDLRGKKLKEAGLESRLGTIEAEVRELRSLVTSQAATIVELKQQLHGGRDGAESSRPGEGRQPGHGISGQPAMAEPQQEAPMGRVILEPEEAEAKRKVEREAFEFRAPTELAVLPTMAADPAIPPSLEERLPSTSDEPPQGSTGGSLDVLLEAVHSMQEDVGLFSPESKLEESLESETGGAMEGIIAGRPQRLDIPDYDPEGARVQPGPSSRESEAGYERPKDVPQYHELDGEAKETPSPAGPQRKKKRPRKSFDSTCFHCTKEKHRALQCLKFLKDQVDGKVSEYDGKMYDRQGRVVERAVDGGRALLYRQNQEDMSE</sequence>
<dbReference type="AlphaFoldDB" id="A0A388M5H2"/>
<gene>
    <name evidence="2" type="ORF">CBR_g49676</name>
</gene>
<protein>
    <recommendedName>
        <fullName evidence="4">Integrase zinc-binding domain-containing protein</fullName>
    </recommendedName>
</protein>
<proteinExistence type="predicted"/>
<evidence type="ECO:0000256" key="1">
    <source>
        <dbReference type="SAM" id="MobiDB-lite"/>
    </source>
</evidence>
<dbReference type="EMBL" id="BFEA01000764">
    <property type="protein sequence ID" value="GBG89827.1"/>
    <property type="molecule type" value="Genomic_DNA"/>
</dbReference>
<reference evidence="2 3" key="1">
    <citation type="journal article" date="2018" name="Cell">
        <title>The Chara Genome: Secondary Complexity and Implications for Plant Terrestrialization.</title>
        <authorList>
            <person name="Nishiyama T."/>
            <person name="Sakayama H."/>
            <person name="Vries J.D."/>
            <person name="Buschmann H."/>
            <person name="Saint-Marcoux D."/>
            <person name="Ullrich K.K."/>
            <person name="Haas F.B."/>
            <person name="Vanderstraeten L."/>
            <person name="Becker D."/>
            <person name="Lang D."/>
            <person name="Vosolsobe S."/>
            <person name="Rombauts S."/>
            <person name="Wilhelmsson P.K.I."/>
            <person name="Janitza P."/>
            <person name="Kern R."/>
            <person name="Heyl A."/>
            <person name="Rumpler F."/>
            <person name="Villalobos L.I.A.C."/>
            <person name="Clay J.M."/>
            <person name="Skokan R."/>
            <person name="Toyoda A."/>
            <person name="Suzuki Y."/>
            <person name="Kagoshima H."/>
            <person name="Schijlen E."/>
            <person name="Tajeshwar N."/>
            <person name="Catarino B."/>
            <person name="Hetherington A.J."/>
            <person name="Saltykova A."/>
            <person name="Bonnot C."/>
            <person name="Breuninger H."/>
            <person name="Symeonidi A."/>
            <person name="Radhakrishnan G.V."/>
            <person name="Van Nieuwerburgh F."/>
            <person name="Deforce D."/>
            <person name="Chang C."/>
            <person name="Karol K.G."/>
            <person name="Hedrich R."/>
            <person name="Ulvskov P."/>
            <person name="Glockner G."/>
            <person name="Delwiche C.F."/>
            <person name="Petrasek J."/>
            <person name="Van de Peer Y."/>
            <person name="Friml J."/>
            <person name="Beilby M."/>
            <person name="Dolan L."/>
            <person name="Kohara Y."/>
            <person name="Sugano S."/>
            <person name="Fujiyama A."/>
            <person name="Delaux P.-M."/>
            <person name="Quint M."/>
            <person name="TheiBen G."/>
            <person name="Hagemann M."/>
            <person name="Harholt J."/>
            <person name="Dunand C."/>
            <person name="Zachgo S."/>
            <person name="Langdale J."/>
            <person name="Maumus F."/>
            <person name="Straeten D.V.D."/>
            <person name="Gould S.B."/>
            <person name="Rensing S.A."/>
        </authorList>
    </citation>
    <scope>NUCLEOTIDE SEQUENCE [LARGE SCALE GENOMIC DNA]</scope>
    <source>
        <strain evidence="2 3">S276</strain>
    </source>
</reference>
<feature type="region of interest" description="Disordered" evidence="1">
    <location>
        <begin position="492"/>
        <end position="516"/>
    </location>
</feature>
<evidence type="ECO:0008006" key="4">
    <source>
        <dbReference type="Google" id="ProtNLM"/>
    </source>
</evidence>
<accession>A0A388M5H2</accession>
<feature type="compositionally biased region" description="Polar residues" evidence="1">
    <location>
        <begin position="502"/>
        <end position="511"/>
    </location>
</feature>
<dbReference type="Gene3D" id="1.10.340.70">
    <property type="match status" value="1"/>
</dbReference>
<feature type="compositionally biased region" description="Basic and acidic residues" evidence="1">
    <location>
        <begin position="417"/>
        <end position="429"/>
    </location>
</feature>
<dbReference type="Gramene" id="GBG89827">
    <property type="protein sequence ID" value="GBG89827"/>
    <property type="gene ID" value="CBR_g49676"/>
</dbReference>
<feature type="region of interest" description="Disordered" evidence="1">
    <location>
        <begin position="533"/>
        <end position="625"/>
    </location>
</feature>
<name>A0A388M5H2_CHABU</name>
<dbReference type="OrthoDB" id="446925at2759"/>
<feature type="compositionally biased region" description="Basic and acidic residues" evidence="1">
    <location>
        <begin position="582"/>
        <end position="606"/>
    </location>
</feature>